<dbReference type="EMBL" id="WHWB01034106">
    <property type="protein sequence ID" value="KAJ7413880.1"/>
    <property type="molecule type" value="Genomic_DNA"/>
</dbReference>
<protein>
    <submittedName>
        <fullName evidence="1">Uncharacterized protein</fullName>
    </submittedName>
</protein>
<dbReference type="Proteomes" id="UP001145742">
    <property type="component" value="Unassembled WGS sequence"/>
</dbReference>
<proteinExistence type="predicted"/>
<keyword evidence="2" id="KW-1185">Reference proteome</keyword>
<sequence length="76" mass="8752">MSDIQLRQSVAGSSPQWQGSYQNFDVVRLPLLACNPACLLERYPEWAEREQTILANHNFETIEKSEFEAAEKKPKI</sequence>
<organism evidence="1 2">
    <name type="scientific">Willisornis vidua</name>
    <name type="common">Xingu scale-backed antbird</name>
    <dbReference type="NCBI Taxonomy" id="1566151"/>
    <lineage>
        <taxon>Eukaryota</taxon>
        <taxon>Metazoa</taxon>
        <taxon>Chordata</taxon>
        <taxon>Craniata</taxon>
        <taxon>Vertebrata</taxon>
        <taxon>Euteleostomi</taxon>
        <taxon>Archelosauria</taxon>
        <taxon>Archosauria</taxon>
        <taxon>Dinosauria</taxon>
        <taxon>Saurischia</taxon>
        <taxon>Theropoda</taxon>
        <taxon>Coelurosauria</taxon>
        <taxon>Aves</taxon>
        <taxon>Neognathae</taxon>
        <taxon>Neoaves</taxon>
        <taxon>Telluraves</taxon>
        <taxon>Australaves</taxon>
        <taxon>Passeriformes</taxon>
        <taxon>Thamnophilidae</taxon>
        <taxon>Willisornis</taxon>
    </lineage>
</organism>
<evidence type="ECO:0000313" key="1">
    <source>
        <dbReference type="EMBL" id="KAJ7413880.1"/>
    </source>
</evidence>
<accession>A0ABQ9D795</accession>
<reference evidence="1" key="1">
    <citation type="submission" date="2019-10" db="EMBL/GenBank/DDBJ databases">
        <authorList>
            <person name="Soares A.E.R."/>
            <person name="Aleixo A."/>
            <person name="Schneider P."/>
            <person name="Miyaki C.Y."/>
            <person name="Schneider M.P."/>
            <person name="Mello C."/>
            <person name="Vasconcelos A.T.R."/>
        </authorList>
    </citation>
    <scope>NUCLEOTIDE SEQUENCE</scope>
    <source>
        <tissue evidence="1">Muscle</tissue>
    </source>
</reference>
<gene>
    <name evidence="1" type="ORF">WISP_87670</name>
</gene>
<comment type="caution">
    <text evidence="1">The sequence shown here is derived from an EMBL/GenBank/DDBJ whole genome shotgun (WGS) entry which is preliminary data.</text>
</comment>
<evidence type="ECO:0000313" key="2">
    <source>
        <dbReference type="Proteomes" id="UP001145742"/>
    </source>
</evidence>
<name>A0ABQ9D795_9PASS</name>